<dbReference type="OrthoDB" id="417678at2759"/>
<comment type="similarity">
    <text evidence="2">Belongs to the dpy-30 family.</text>
</comment>
<proteinExistence type="inferred from homology"/>
<sequence>MADAHAPSPTQNNVLETPSADHEPTANGAATIDIEMKEEPISHPITEPPTPQPTTPLPAATNPSGTTPSHSAARSSPHPGQTSAAAPPTHPNPHGSPTRVYLNQNVTPHLLEGMKYLVTQEPEKPLKWLAEFLAEKSKEIEGP</sequence>
<dbReference type="GO" id="GO:0005634">
    <property type="term" value="C:nucleus"/>
    <property type="evidence" value="ECO:0007669"/>
    <property type="project" value="UniProtKB-SubCell"/>
</dbReference>
<evidence type="ECO:0000256" key="4">
    <source>
        <dbReference type="SAM" id="MobiDB-lite"/>
    </source>
</evidence>
<dbReference type="InterPro" id="IPR049629">
    <property type="entry name" value="DPY30_SDC1_DD"/>
</dbReference>
<dbReference type="Gene3D" id="1.20.890.10">
    <property type="entry name" value="cAMP-dependent protein kinase regulatory subunit, dimerization-anchoring domain"/>
    <property type="match status" value="1"/>
</dbReference>
<keyword evidence="6" id="KW-1185">Reference proteome</keyword>
<evidence type="ECO:0000256" key="2">
    <source>
        <dbReference type="ARBA" id="ARBA00010849"/>
    </source>
</evidence>
<gene>
    <name evidence="5" type="ORF">AOQ84DRAFT_75088</name>
</gene>
<feature type="compositionally biased region" description="Low complexity" evidence="4">
    <location>
        <begin position="57"/>
        <end position="79"/>
    </location>
</feature>
<dbReference type="AlphaFoldDB" id="A0A8E2EX59"/>
<comment type="subcellular location">
    <subcellularLocation>
        <location evidence="1">Nucleus</location>
    </subcellularLocation>
</comment>
<dbReference type="Pfam" id="PF05186">
    <property type="entry name" value="Dpy-30"/>
    <property type="match status" value="1"/>
</dbReference>
<evidence type="ECO:0000313" key="6">
    <source>
        <dbReference type="Proteomes" id="UP000250140"/>
    </source>
</evidence>
<organism evidence="5 6">
    <name type="scientific">Glonium stellatum</name>
    <dbReference type="NCBI Taxonomy" id="574774"/>
    <lineage>
        <taxon>Eukaryota</taxon>
        <taxon>Fungi</taxon>
        <taxon>Dikarya</taxon>
        <taxon>Ascomycota</taxon>
        <taxon>Pezizomycotina</taxon>
        <taxon>Dothideomycetes</taxon>
        <taxon>Pleosporomycetidae</taxon>
        <taxon>Gloniales</taxon>
        <taxon>Gloniaceae</taxon>
        <taxon>Glonium</taxon>
    </lineage>
</organism>
<protein>
    <recommendedName>
        <fullName evidence="7">Dpy-30 domain-containing protein</fullName>
    </recommendedName>
</protein>
<dbReference type="CDD" id="cd22965">
    <property type="entry name" value="DD_DPY30_SDC1"/>
    <property type="match status" value="1"/>
</dbReference>
<feature type="compositionally biased region" description="Pro residues" evidence="4">
    <location>
        <begin position="46"/>
        <end position="56"/>
    </location>
</feature>
<feature type="region of interest" description="Disordered" evidence="4">
    <location>
        <begin position="1"/>
        <end position="101"/>
    </location>
</feature>
<evidence type="ECO:0008006" key="7">
    <source>
        <dbReference type="Google" id="ProtNLM"/>
    </source>
</evidence>
<evidence type="ECO:0000313" key="5">
    <source>
        <dbReference type="EMBL" id="OCL06535.1"/>
    </source>
</evidence>
<accession>A0A8E2EX59</accession>
<reference evidence="5 6" key="1">
    <citation type="journal article" date="2016" name="Nat. Commun.">
        <title>Ectomycorrhizal ecology is imprinted in the genome of the dominant symbiotic fungus Cenococcum geophilum.</title>
        <authorList>
            <consortium name="DOE Joint Genome Institute"/>
            <person name="Peter M."/>
            <person name="Kohler A."/>
            <person name="Ohm R.A."/>
            <person name="Kuo A."/>
            <person name="Krutzmann J."/>
            <person name="Morin E."/>
            <person name="Arend M."/>
            <person name="Barry K.W."/>
            <person name="Binder M."/>
            <person name="Choi C."/>
            <person name="Clum A."/>
            <person name="Copeland A."/>
            <person name="Grisel N."/>
            <person name="Haridas S."/>
            <person name="Kipfer T."/>
            <person name="LaButti K."/>
            <person name="Lindquist E."/>
            <person name="Lipzen A."/>
            <person name="Maire R."/>
            <person name="Meier B."/>
            <person name="Mihaltcheva S."/>
            <person name="Molinier V."/>
            <person name="Murat C."/>
            <person name="Poggeler S."/>
            <person name="Quandt C.A."/>
            <person name="Sperisen C."/>
            <person name="Tritt A."/>
            <person name="Tisserant E."/>
            <person name="Crous P.W."/>
            <person name="Henrissat B."/>
            <person name="Nehls U."/>
            <person name="Egli S."/>
            <person name="Spatafora J.W."/>
            <person name="Grigoriev I.V."/>
            <person name="Martin F.M."/>
        </authorList>
    </citation>
    <scope>NUCLEOTIDE SEQUENCE [LARGE SCALE GENOMIC DNA]</scope>
    <source>
        <strain evidence="5 6">CBS 207.34</strain>
    </source>
</reference>
<evidence type="ECO:0000256" key="3">
    <source>
        <dbReference type="ARBA" id="ARBA00023242"/>
    </source>
</evidence>
<name>A0A8E2EX59_9PEZI</name>
<evidence type="ECO:0000256" key="1">
    <source>
        <dbReference type="ARBA" id="ARBA00004123"/>
    </source>
</evidence>
<dbReference type="Proteomes" id="UP000250140">
    <property type="component" value="Unassembled WGS sequence"/>
</dbReference>
<dbReference type="InterPro" id="IPR007858">
    <property type="entry name" value="Dpy-30_motif"/>
</dbReference>
<keyword evidence="3" id="KW-0539">Nucleus</keyword>
<dbReference type="EMBL" id="KV750038">
    <property type="protein sequence ID" value="OCL06535.1"/>
    <property type="molecule type" value="Genomic_DNA"/>
</dbReference>